<protein>
    <submittedName>
        <fullName evidence="2">Uncharacterized protein</fullName>
    </submittedName>
</protein>
<reference evidence="3" key="1">
    <citation type="submission" date="2016-04" db="EMBL/GenBank/DDBJ databases">
        <authorList>
            <person name="Chen S.-C."/>
            <person name="Lai M.-C."/>
        </authorList>
    </citation>
    <scope>NUCLEOTIDE SEQUENCE [LARGE SCALE GENOMIC DNA]</scope>
    <source>
        <strain evidence="3">AB14</strain>
    </source>
</reference>
<comment type="caution">
    <text evidence="2">The sequence shown here is derived from an EMBL/GenBank/DDBJ whole genome shotgun (WGS) entry which is preliminary data.</text>
</comment>
<evidence type="ECO:0000256" key="1">
    <source>
        <dbReference type="SAM" id="MobiDB-lite"/>
    </source>
</evidence>
<gene>
    <name evidence="2" type="ORF">A6E15_15205</name>
</gene>
<evidence type="ECO:0000313" key="2">
    <source>
        <dbReference type="EMBL" id="OLZ42231.1"/>
    </source>
</evidence>
<evidence type="ECO:0000313" key="3">
    <source>
        <dbReference type="Proteomes" id="UP000189370"/>
    </source>
</evidence>
<feature type="compositionally biased region" description="Low complexity" evidence="1">
    <location>
        <begin position="98"/>
        <end position="113"/>
    </location>
</feature>
<sequence length="113" mass="12484">MSADQRGLTPVAPADERTRLTNPTPTARHHPRQSGPPNGSVARSDPHDVPLSARIERTRLRVRIAALERLVAMNETRRQAVIDQYERLLADRNNSVQDDSASSSSLLAKLPTL</sequence>
<accession>A0A1S8B0A9</accession>
<dbReference type="EMBL" id="LWLN01000001">
    <property type="protein sequence ID" value="OLZ42231.1"/>
    <property type="molecule type" value="Genomic_DNA"/>
</dbReference>
<dbReference type="AlphaFoldDB" id="A0A1S8B0A9"/>
<organism evidence="2 3">
    <name type="scientific">Natrinema saccharevitans</name>
    <dbReference type="NCBI Taxonomy" id="301967"/>
    <lineage>
        <taxon>Archaea</taxon>
        <taxon>Methanobacteriati</taxon>
        <taxon>Methanobacteriota</taxon>
        <taxon>Stenosarchaea group</taxon>
        <taxon>Halobacteria</taxon>
        <taxon>Halobacteriales</taxon>
        <taxon>Natrialbaceae</taxon>
        <taxon>Natrinema</taxon>
    </lineage>
</organism>
<keyword evidence="3" id="KW-1185">Reference proteome</keyword>
<name>A0A1S8B0A9_9EURY</name>
<feature type="region of interest" description="Disordered" evidence="1">
    <location>
        <begin position="93"/>
        <end position="113"/>
    </location>
</feature>
<dbReference type="STRING" id="301967.A6E15_15205"/>
<dbReference type="Proteomes" id="UP000189370">
    <property type="component" value="Unassembled WGS sequence"/>
</dbReference>
<feature type="region of interest" description="Disordered" evidence="1">
    <location>
        <begin position="1"/>
        <end position="52"/>
    </location>
</feature>
<proteinExistence type="predicted"/>